<dbReference type="GO" id="GO:0005886">
    <property type="term" value="C:plasma membrane"/>
    <property type="evidence" value="ECO:0007669"/>
    <property type="project" value="UniProtKB-SubCell"/>
</dbReference>
<dbReference type="InterPro" id="IPR003688">
    <property type="entry name" value="TraG/VirD4"/>
</dbReference>
<evidence type="ECO:0000313" key="10">
    <source>
        <dbReference type="Proteomes" id="UP000304880"/>
    </source>
</evidence>
<dbReference type="InterPro" id="IPR051539">
    <property type="entry name" value="T4SS-coupling_protein"/>
</dbReference>
<dbReference type="EMBL" id="VDDC01000046">
    <property type="protein sequence ID" value="TNH37849.1"/>
    <property type="molecule type" value="Genomic_DNA"/>
</dbReference>
<keyword evidence="10" id="KW-1185">Reference proteome</keyword>
<keyword evidence="3" id="KW-1003">Cell membrane</keyword>
<dbReference type="CDD" id="cd01127">
    <property type="entry name" value="TrwB_TraG_TraD_VirD4"/>
    <property type="match status" value="1"/>
</dbReference>
<dbReference type="InterPro" id="IPR027417">
    <property type="entry name" value="P-loop_NTPase"/>
</dbReference>
<gene>
    <name evidence="9" type="ORF">FHD67_18030</name>
</gene>
<dbReference type="PANTHER" id="PTHR37937:SF1">
    <property type="entry name" value="CONJUGATIVE TRANSFER: DNA TRANSPORT"/>
    <property type="match status" value="1"/>
</dbReference>
<dbReference type="Gene3D" id="3.40.50.300">
    <property type="entry name" value="P-loop containing nucleotide triphosphate hydrolases"/>
    <property type="match status" value="1"/>
</dbReference>
<evidence type="ECO:0000313" key="9">
    <source>
        <dbReference type="EMBL" id="TNH37849.1"/>
    </source>
</evidence>
<accession>A0A5C4R1P7</accession>
<evidence type="ECO:0000256" key="7">
    <source>
        <dbReference type="SAM" id="MobiDB-lite"/>
    </source>
</evidence>
<dbReference type="AlphaFoldDB" id="A0A5C4R1P7"/>
<evidence type="ECO:0000256" key="5">
    <source>
        <dbReference type="ARBA" id="ARBA00022989"/>
    </source>
</evidence>
<feature type="transmembrane region" description="Helical" evidence="8">
    <location>
        <begin position="12"/>
        <end position="35"/>
    </location>
</feature>
<sequence length="720" mass="79473">MTRLEGRLRQLVGVLLIGFFAFLIGYVLASGLAQYRYDLAELDLFFIATQYSDIQARDPRGYVLINFVVIATTLAGFMLAAKVTTEDLTRFGKTSWQTKRQMKRKRFLTNPAKGFVLGKTGDPGSNQPFIVSAEHPHALIVAPTGRGKGVGFVIPNCLTYAGSSVVLDVKGENFELTSRHRKARGDTVYRFAPTDWESPSHRYNPLKRVGKMKNPAQRMMELQKIAKLFLQAGQGAEEFLPGATDIFVACGMLAYEKTRVTLGEIYRYAVQGGETKTQYAYYARIAEDPATKMMFNKLANITERTLSAYLSVLSSSGLGTWANPRICALTDDSDFEFVTFRKKPQTVYLVVPPDDVAAIAPLIRLFFSDLISSLQGAGEPGPDEPWPVLIMLDEFDKLGKMPIVAESIKTLRSYGGNLAIVTQTVPALDEIYGQNVRLSLQGGAGIKLYLTPSEEKTVSDLSRATGMTTRRVVSKSRTIGQGAFNGVNVSERTEERPLLSEDEARRLPKDDVIIIVDADMPIRAKRIKYFSDAKLKPMFEAQTGPMPMPPHNPAMDKYVFPDIGLMEADAARAAEKARVRLLPPPEKVDAEASPEIVEPVAVGKDASVETADRTIVQDVEIAAPQIVEQNDPAPDDRPRSSRRLARKAPSADTSVSAVRSTRRPQRKAVATAQLDLALKDVPDTPEARAVVDRTLKKGRSMLDDLRDKFTDMDVISQVEV</sequence>
<keyword evidence="4 8" id="KW-0812">Transmembrane</keyword>
<name>A0A5C4R1P7_9RHOB</name>
<dbReference type="Proteomes" id="UP000304880">
    <property type="component" value="Unassembled WGS sequence"/>
</dbReference>
<feature type="transmembrane region" description="Helical" evidence="8">
    <location>
        <begin position="61"/>
        <end position="81"/>
    </location>
</feature>
<protein>
    <submittedName>
        <fullName evidence="9">Type VI secretion protein</fullName>
    </submittedName>
</protein>
<dbReference type="Pfam" id="PF02534">
    <property type="entry name" value="T4SS-DNA_transf"/>
    <property type="match status" value="1"/>
</dbReference>
<dbReference type="SUPFAM" id="SSF52540">
    <property type="entry name" value="P-loop containing nucleoside triphosphate hydrolases"/>
    <property type="match status" value="1"/>
</dbReference>
<comment type="similarity">
    <text evidence="2">Belongs to the VirD4/TraG family.</text>
</comment>
<organism evidence="9 10">
    <name type="scientific">Paracoccus haeundaensis</name>
    <dbReference type="NCBI Taxonomy" id="225362"/>
    <lineage>
        <taxon>Bacteria</taxon>
        <taxon>Pseudomonadati</taxon>
        <taxon>Pseudomonadota</taxon>
        <taxon>Alphaproteobacteria</taxon>
        <taxon>Rhodobacterales</taxon>
        <taxon>Paracoccaceae</taxon>
        <taxon>Paracoccus</taxon>
    </lineage>
</organism>
<keyword evidence="6 8" id="KW-0472">Membrane</keyword>
<evidence type="ECO:0000256" key="6">
    <source>
        <dbReference type="ARBA" id="ARBA00023136"/>
    </source>
</evidence>
<evidence type="ECO:0000256" key="4">
    <source>
        <dbReference type="ARBA" id="ARBA00022692"/>
    </source>
</evidence>
<comment type="subcellular location">
    <subcellularLocation>
        <location evidence="1">Cell membrane</location>
        <topology evidence="1">Multi-pass membrane protein</topology>
    </subcellularLocation>
</comment>
<dbReference type="RefSeq" id="WP_052715391.1">
    <property type="nucleotide sequence ID" value="NZ_VDDC01000046.1"/>
</dbReference>
<evidence type="ECO:0000256" key="3">
    <source>
        <dbReference type="ARBA" id="ARBA00022475"/>
    </source>
</evidence>
<dbReference type="PANTHER" id="PTHR37937">
    <property type="entry name" value="CONJUGATIVE TRANSFER: DNA TRANSPORT"/>
    <property type="match status" value="1"/>
</dbReference>
<reference evidence="9 10" key="1">
    <citation type="submission" date="2019-06" db="EMBL/GenBank/DDBJ databases">
        <authorList>
            <person name="Li J."/>
        </authorList>
    </citation>
    <scope>NUCLEOTIDE SEQUENCE [LARGE SCALE GENOMIC DNA]</scope>
    <source>
        <strain evidence="9 10">CGMCC 1.8012</strain>
    </source>
</reference>
<feature type="region of interest" description="Disordered" evidence="7">
    <location>
        <begin position="624"/>
        <end position="669"/>
    </location>
</feature>
<proteinExistence type="inferred from homology"/>
<evidence type="ECO:0000256" key="1">
    <source>
        <dbReference type="ARBA" id="ARBA00004651"/>
    </source>
</evidence>
<keyword evidence="5 8" id="KW-1133">Transmembrane helix</keyword>
<evidence type="ECO:0000256" key="2">
    <source>
        <dbReference type="ARBA" id="ARBA00008806"/>
    </source>
</evidence>
<comment type="caution">
    <text evidence="9">The sequence shown here is derived from an EMBL/GenBank/DDBJ whole genome shotgun (WGS) entry which is preliminary data.</text>
</comment>
<evidence type="ECO:0000256" key="8">
    <source>
        <dbReference type="SAM" id="Phobius"/>
    </source>
</evidence>